<dbReference type="Proteomes" id="UP000334923">
    <property type="component" value="Unassembled WGS sequence"/>
</dbReference>
<dbReference type="Pfam" id="PF13749">
    <property type="entry name" value="HATPase_c_4"/>
    <property type="match status" value="1"/>
</dbReference>
<sequence>MIFVGVEDEGACAHLKITDRLLRDFAQMRDDGNILPFPYLIVAKHPIGDCEVATIEVAPADNPPIRYNGRVWIRMGPRRAQAAHAEEFCPGRRPDDPLVALQQLARNLPMHRSDESTNAPSRIYWFSDRIEFDSPSGLYGRVSPENFGTGITDYRNPLLAEGIKVLGYVQRFGLGIPLTEEALRKNGNAKPEYRFELTHLLTILRRRS</sequence>
<keyword evidence="2" id="KW-1185">Reference proteome</keyword>
<dbReference type="PANTHER" id="PTHR30595:SF6">
    <property type="entry name" value="SCHLAFEN ALBA-2 DOMAIN-CONTAINING PROTEIN"/>
    <property type="match status" value="1"/>
</dbReference>
<evidence type="ECO:0000313" key="1">
    <source>
        <dbReference type="EMBL" id="VVM04673.1"/>
    </source>
</evidence>
<gene>
    <name evidence="1" type="ORF">MAMT_00225</name>
</gene>
<dbReference type="AlphaFoldDB" id="A0A5E6MA90"/>
<reference evidence="1 2" key="1">
    <citation type="submission" date="2019-09" db="EMBL/GenBank/DDBJ databases">
        <authorList>
            <person name="Cremers G."/>
        </authorList>
    </citation>
    <scope>NUCLEOTIDE SEQUENCE [LARGE SCALE GENOMIC DNA]</scope>
    <source>
        <strain evidence="1">4A</strain>
    </source>
</reference>
<dbReference type="EMBL" id="CABFVA020000008">
    <property type="protein sequence ID" value="VVM04673.1"/>
    <property type="molecule type" value="Genomic_DNA"/>
</dbReference>
<accession>A0A5E6MA90</accession>
<dbReference type="Gene3D" id="3.30.565.60">
    <property type="match status" value="1"/>
</dbReference>
<dbReference type="PANTHER" id="PTHR30595">
    <property type="entry name" value="GLPR-RELATED TRANSCRIPTIONAL REPRESSOR"/>
    <property type="match status" value="1"/>
</dbReference>
<name>A0A5E6MA90_9BACT</name>
<organism evidence="1 2">
    <name type="scientific">Methylacidimicrobium tartarophylax</name>
    <dbReference type="NCBI Taxonomy" id="1041768"/>
    <lineage>
        <taxon>Bacteria</taxon>
        <taxon>Pseudomonadati</taxon>
        <taxon>Verrucomicrobiota</taxon>
        <taxon>Methylacidimicrobium</taxon>
    </lineage>
</organism>
<protein>
    <submittedName>
        <fullName evidence="1">Uncharacterized protein</fullName>
    </submittedName>
</protein>
<evidence type="ECO:0000313" key="2">
    <source>
        <dbReference type="Proteomes" id="UP000334923"/>
    </source>
</evidence>
<proteinExistence type="predicted"/>
<dbReference type="InterPro" id="IPR038475">
    <property type="entry name" value="RecG_C_sf"/>
</dbReference>